<evidence type="ECO:0000256" key="2">
    <source>
        <dbReference type="ARBA" id="ARBA00022723"/>
    </source>
</evidence>
<comment type="caution">
    <text evidence="7">The sequence shown here is derived from an EMBL/GenBank/DDBJ whole genome shotgun (WGS) entry which is preliminary data.</text>
</comment>
<gene>
    <name evidence="7" type="ORF">FGO68_gene14616</name>
</gene>
<evidence type="ECO:0000256" key="4">
    <source>
        <dbReference type="ARBA" id="ARBA00022840"/>
    </source>
</evidence>
<organism evidence="7 8">
    <name type="scientific">Halteria grandinella</name>
    <dbReference type="NCBI Taxonomy" id="5974"/>
    <lineage>
        <taxon>Eukaryota</taxon>
        <taxon>Sar</taxon>
        <taxon>Alveolata</taxon>
        <taxon>Ciliophora</taxon>
        <taxon>Intramacronucleata</taxon>
        <taxon>Spirotrichea</taxon>
        <taxon>Stichotrichia</taxon>
        <taxon>Sporadotrichida</taxon>
        <taxon>Halteriidae</taxon>
        <taxon>Halteria</taxon>
    </lineage>
</organism>
<dbReference type="InterPro" id="IPR005494">
    <property type="entry name" value="GSPS_pre-ATP-grasp-like_dom"/>
</dbReference>
<keyword evidence="5" id="KW-0460">Magnesium</keyword>
<keyword evidence="1" id="KW-0436">Ligase</keyword>
<dbReference type="GO" id="GO:0046872">
    <property type="term" value="F:metal ion binding"/>
    <property type="evidence" value="ECO:0007669"/>
    <property type="project" value="UniProtKB-KW"/>
</dbReference>
<sequence length="415" mass="47051">MRRQSILPRPNWQKKVEEKGLEIHTLDGKPYWNESACYLFSSAEVDILEKAVADLYEMCVEAAGFVIENRMWDIFEIPAAFGPWIEASWEADQPSLYGRFDLSWNGSGPPKMLEFNADTPTSLVEAGVIQWYWLEDRIADGLSPAQWDQFNSIHDKLIASWAEIAASERITRLHIASMTDQPEDLMTAVYLLDTARQSGLEASMIDINSIGFNPVRKEFVDLVNDPIDMIFKLYPWEWMVREKFGRDLPVAQCMWLEPPWKMVMSNKAILPVLWEMFPNHPNLLWAGWERPEPGSSVNEYVSKPIFGREGSNVIVETAQGATLAAQEGPYDQGPFSRRIYQAYAPLPEYSGVRPVLGGWVIGGEPAGLGIREDDGPITTNFSRFVPHAIDSQAGCSCLDVVFCWGFEMETIRCHE</sequence>
<evidence type="ECO:0000256" key="3">
    <source>
        <dbReference type="ARBA" id="ARBA00022741"/>
    </source>
</evidence>
<dbReference type="AlphaFoldDB" id="A0A8J8NI18"/>
<keyword evidence="4" id="KW-0067">ATP-binding</keyword>
<accession>A0A8J8NI18</accession>
<dbReference type="GO" id="GO:0016874">
    <property type="term" value="F:ligase activity"/>
    <property type="evidence" value="ECO:0007669"/>
    <property type="project" value="UniProtKB-KW"/>
</dbReference>
<name>A0A8J8NI18_HALGN</name>
<evidence type="ECO:0000313" key="8">
    <source>
        <dbReference type="Proteomes" id="UP000785679"/>
    </source>
</evidence>
<evidence type="ECO:0000259" key="6">
    <source>
        <dbReference type="Pfam" id="PF03738"/>
    </source>
</evidence>
<dbReference type="Proteomes" id="UP000785679">
    <property type="component" value="Unassembled WGS sequence"/>
</dbReference>
<proteinExistence type="predicted"/>
<keyword evidence="3" id="KW-0547">Nucleotide-binding</keyword>
<feature type="domain" description="Glutathionylspermidine synthase pre-ATP-grasp-like" evidence="6">
    <location>
        <begin position="12"/>
        <end position="389"/>
    </location>
</feature>
<dbReference type="GO" id="GO:0005524">
    <property type="term" value="F:ATP binding"/>
    <property type="evidence" value="ECO:0007669"/>
    <property type="project" value="UniProtKB-KW"/>
</dbReference>
<dbReference type="Pfam" id="PF03738">
    <property type="entry name" value="GSP_synth"/>
    <property type="match status" value="1"/>
</dbReference>
<protein>
    <recommendedName>
        <fullName evidence="6">Glutathionylspermidine synthase pre-ATP-grasp-like domain-containing protein</fullName>
    </recommendedName>
</protein>
<evidence type="ECO:0000313" key="7">
    <source>
        <dbReference type="EMBL" id="TNV75084.1"/>
    </source>
</evidence>
<dbReference type="Gene3D" id="3.30.1490.330">
    <property type="match status" value="1"/>
</dbReference>
<dbReference type="InterPro" id="IPR016185">
    <property type="entry name" value="PreATP-grasp_dom_sf"/>
</dbReference>
<reference evidence="7" key="1">
    <citation type="submission" date="2019-06" db="EMBL/GenBank/DDBJ databases">
        <authorList>
            <person name="Zheng W."/>
        </authorList>
    </citation>
    <scope>NUCLEOTIDE SEQUENCE</scope>
    <source>
        <strain evidence="7">QDHG01</strain>
    </source>
</reference>
<evidence type="ECO:0000256" key="5">
    <source>
        <dbReference type="ARBA" id="ARBA00022842"/>
    </source>
</evidence>
<dbReference type="SUPFAM" id="SSF52440">
    <property type="entry name" value="PreATP-grasp domain"/>
    <property type="match status" value="1"/>
</dbReference>
<evidence type="ECO:0000256" key="1">
    <source>
        <dbReference type="ARBA" id="ARBA00022598"/>
    </source>
</evidence>
<keyword evidence="2" id="KW-0479">Metal-binding</keyword>
<dbReference type="OrthoDB" id="64566at2759"/>
<dbReference type="SUPFAM" id="SSF56059">
    <property type="entry name" value="Glutathione synthetase ATP-binding domain-like"/>
    <property type="match status" value="1"/>
</dbReference>
<dbReference type="EMBL" id="RRYP01016510">
    <property type="protein sequence ID" value="TNV75084.1"/>
    <property type="molecule type" value="Genomic_DNA"/>
</dbReference>
<keyword evidence="8" id="KW-1185">Reference proteome</keyword>